<dbReference type="CDD" id="cd06558">
    <property type="entry name" value="crotonase-like"/>
    <property type="match status" value="1"/>
</dbReference>
<dbReference type="InterPro" id="IPR014748">
    <property type="entry name" value="Enoyl-CoA_hydra_C"/>
</dbReference>
<proteinExistence type="inferred from homology"/>
<dbReference type="SUPFAM" id="SSF52096">
    <property type="entry name" value="ClpP/crotonase"/>
    <property type="match status" value="1"/>
</dbReference>
<evidence type="ECO:0000313" key="3">
    <source>
        <dbReference type="Proteomes" id="UP000769766"/>
    </source>
</evidence>
<protein>
    <submittedName>
        <fullName evidence="2">Enoyl-CoA hydratase/isomerase family protein</fullName>
    </submittedName>
</protein>
<dbReference type="InterPro" id="IPR001753">
    <property type="entry name" value="Enoyl-CoA_hydra/iso"/>
</dbReference>
<comment type="caution">
    <text evidence="2">The sequence shown here is derived from an EMBL/GenBank/DDBJ whole genome shotgun (WGS) entry which is preliminary data.</text>
</comment>
<name>A0A932CLR5_UNCTE</name>
<dbReference type="AlphaFoldDB" id="A0A932CLR5"/>
<evidence type="ECO:0000313" key="2">
    <source>
        <dbReference type="EMBL" id="MBI2875726.1"/>
    </source>
</evidence>
<gene>
    <name evidence="2" type="ORF">HYY20_02460</name>
</gene>
<dbReference type="PANTHER" id="PTHR43459:SF3">
    <property type="entry name" value="ENOYL-COA HYDRATASE ECHA15 (ENOYL HYDRASE) (UNSATURATED ACYL-COA HYDRATASE) (CROTONASE)-RELATED"/>
    <property type="match status" value="1"/>
</dbReference>
<dbReference type="Proteomes" id="UP000769766">
    <property type="component" value="Unassembled WGS sequence"/>
</dbReference>
<dbReference type="PANTHER" id="PTHR43459">
    <property type="entry name" value="ENOYL-COA HYDRATASE"/>
    <property type="match status" value="1"/>
</dbReference>
<accession>A0A932CLR5</accession>
<reference evidence="2" key="1">
    <citation type="submission" date="2020-07" db="EMBL/GenBank/DDBJ databases">
        <title>Huge and variable diversity of episymbiotic CPR bacteria and DPANN archaea in groundwater ecosystems.</title>
        <authorList>
            <person name="He C.Y."/>
            <person name="Keren R."/>
            <person name="Whittaker M."/>
            <person name="Farag I.F."/>
            <person name="Doudna J."/>
            <person name="Cate J.H.D."/>
            <person name="Banfield J.F."/>
        </authorList>
    </citation>
    <scope>NUCLEOTIDE SEQUENCE</scope>
    <source>
        <strain evidence="2">NC_groundwater_672_Ag_B-0.1um_62_36</strain>
    </source>
</reference>
<dbReference type="Pfam" id="PF00378">
    <property type="entry name" value="ECH_1"/>
    <property type="match status" value="1"/>
</dbReference>
<dbReference type="EMBL" id="JACPRF010000072">
    <property type="protein sequence ID" value="MBI2875726.1"/>
    <property type="molecule type" value="Genomic_DNA"/>
</dbReference>
<dbReference type="Gene3D" id="1.10.12.10">
    <property type="entry name" value="Lyase 2-enoyl-coa Hydratase, Chain A, domain 2"/>
    <property type="match status" value="1"/>
</dbReference>
<sequence>MVDYSRYECIRVERQDKILTLTLNRPQALNAVNSKLHTELAQIFADVQWDAEANVVVLTGSGRAFSAGGDIKWMEEMASPATLQTVLWEGKKLITDLLELDKPIIAKVNGAATGLGATIALFCDIIIASTEAKFADPHVKVGVGAGDGGAVIWPLLIGVCKAKELLMTGDLIGAEEAERIGLINRVVPPDKLDETVHQMATRLASGPIRAIQATKVSVNKLLKFNANLILDASLALEGHCFNTEDHREAVRAFLEKRPPRFTGK</sequence>
<dbReference type="Gene3D" id="3.90.226.10">
    <property type="entry name" value="2-enoyl-CoA Hydratase, Chain A, domain 1"/>
    <property type="match status" value="1"/>
</dbReference>
<dbReference type="InterPro" id="IPR029045">
    <property type="entry name" value="ClpP/crotonase-like_dom_sf"/>
</dbReference>
<dbReference type="GO" id="GO:0003824">
    <property type="term" value="F:catalytic activity"/>
    <property type="evidence" value="ECO:0007669"/>
    <property type="project" value="UniProtKB-ARBA"/>
</dbReference>
<evidence type="ECO:0000256" key="1">
    <source>
        <dbReference type="ARBA" id="ARBA00005254"/>
    </source>
</evidence>
<comment type="similarity">
    <text evidence="1">Belongs to the enoyl-CoA hydratase/isomerase family.</text>
</comment>
<organism evidence="2 3">
    <name type="scientific">Tectimicrobiota bacterium</name>
    <dbReference type="NCBI Taxonomy" id="2528274"/>
    <lineage>
        <taxon>Bacteria</taxon>
        <taxon>Pseudomonadati</taxon>
        <taxon>Nitrospinota/Tectimicrobiota group</taxon>
        <taxon>Candidatus Tectimicrobiota</taxon>
    </lineage>
</organism>